<evidence type="ECO:0000313" key="4">
    <source>
        <dbReference type="EMBL" id="MFD1433332.1"/>
    </source>
</evidence>
<keyword evidence="1" id="KW-0472">Membrane</keyword>
<dbReference type="Pfam" id="PF11797">
    <property type="entry name" value="WxLIP_HBD"/>
    <property type="match status" value="1"/>
</dbReference>
<evidence type="ECO:0000259" key="2">
    <source>
        <dbReference type="Pfam" id="PF06030"/>
    </source>
</evidence>
<gene>
    <name evidence="4" type="ORF">ACFQ47_11705</name>
</gene>
<dbReference type="InterPro" id="IPR010317">
    <property type="entry name" value="WxLIP_PGBD"/>
</dbReference>
<reference evidence="5" key="1">
    <citation type="journal article" date="2019" name="Int. J. Syst. Evol. Microbiol.">
        <title>The Global Catalogue of Microorganisms (GCM) 10K type strain sequencing project: providing services to taxonomists for standard genome sequencing and annotation.</title>
        <authorList>
            <consortium name="The Broad Institute Genomics Platform"/>
            <consortium name="The Broad Institute Genome Sequencing Center for Infectious Disease"/>
            <person name="Wu L."/>
            <person name="Ma J."/>
        </authorList>
    </citation>
    <scope>NUCLEOTIDE SEQUENCE [LARGE SCALE GENOMIC DNA]</scope>
    <source>
        <strain evidence="5">CCM 8947</strain>
    </source>
</reference>
<proteinExistence type="predicted"/>
<feature type="domain" description="WxL Interacting Protein peptidoglycan binding" evidence="2">
    <location>
        <begin position="88"/>
        <end position="205"/>
    </location>
</feature>
<feature type="transmembrane region" description="Helical" evidence="1">
    <location>
        <begin position="51"/>
        <end position="69"/>
    </location>
</feature>
<dbReference type="Proteomes" id="UP001597192">
    <property type="component" value="Unassembled WGS sequence"/>
</dbReference>
<evidence type="ECO:0000256" key="1">
    <source>
        <dbReference type="SAM" id="Phobius"/>
    </source>
</evidence>
<sequence length="400" mass="42993">MGNQTAATGLKTRLGWRLGRRRVRLARTWAAVRGRLREIRGLRKFRRFRDLALSVAVASGVALVGFGLAEAALPTRPVAAASDQGLMVAPVLPSDNHVGKAAGYFDLTLPTAEAREVTVTTYNASKRPITVDIAVLDATTKTNGQVVYEAESSPDSQLVMPSASSFIKAPKSVRLAAGQQKNVTITVAASKIAPAGYYLGALRFSALVPATGQRDVRNELAYTIALALRRGQLVSGLASLAVTQPSLRATTKGVVFEATVTNAARALLKDATAKVTLTNAESSFLSQSFRQPLSRIAPQTEFSLTHLFQGQKLVAGAYRMTTTFTLAGKSTTRVQYLQVAQSGAVQASSKQAFSRAKDRWRYVKSGGIGLVILVLGLLVWRGWRRHSRRKGGDAIEPTDR</sequence>
<name>A0ABW4CRA6_9LACO</name>
<dbReference type="Pfam" id="PF06030">
    <property type="entry name" value="WxLIP_PGBD"/>
    <property type="match status" value="1"/>
</dbReference>
<dbReference type="RefSeq" id="WP_125697444.1">
    <property type="nucleotide sequence ID" value="NZ_JBHTOG010000066.1"/>
</dbReference>
<comment type="caution">
    <text evidence="4">The sequence shown here is derived from an EMBL/GenBank/DDBJ whole genome shotgun (WGS) entry which is preliminary data.</text>
</comment>
<evidence type="ECO:0000259" key="3">
    <source>
        <dbReference type="Pfam" id="PF11797"/>
    </source>
</evidence>
<protein>
    <submittedName>
        <fullName evidence="4">WxL protein peptidoglycan domain-containing protein</fullName>
    </submittedName>
</protein>
<keyword evidence="1" id="KW-0812">Transmembrane</keyword>
<dbReference type="InterPro" id="IPR021759">
    <property type="entry name" value="WxLIP_HBD"/>
</dbReference>
<feature type="transmembrane region" description="Helical" evidence="1">
    <location>
        <begin position="362"/>
        <end position="380"/>
    </location>
</feature>
<keyword evidence="5" id="KW-1185">Reference proteome</keyword>
<accession>A0ABW4CRA6</accession>
<keyword evidence="1" id="KW-1133">Transmembrane helix</keyword>
<feature type="domain" description="WxL Interacting Protein host binding" evidence="3">
    <location>
        <begin position="215"/>
        <end position="345"/>
    </location>
</feature>
<organism evidence="4 5">
    <name type="scientific">Lacticaseibacillus yichunensis</name>
    <dbReference type="NCBI Taxonomy" id="2486015"/>
    <lineage>
        <taxon>Bacteria</taxon>
        <taxon>Bacillati</taxon>
        <taxon>Bacillota</taxon>
        <taxon>Bacilli</taxon>
        <taxon>Lactobacillales</taxon>
        <taxon>Lactobacillaceae</taxon>
        <taxon>Lacticaseibacillus</taxon>
    </lineage>
</organism>
<dbReference type="EMBL" id="JBHTOG010000066">
    <property type="protein sequence ID" value="MFD1433332.1"/>
    <property type="molecule type" value="Genomic_DNA"/>
</dbReference>
<evidence type="ECO:0000313" key="5">
    <source>
        <dbReference type="Proteomes" id="UP001597192"/>
    </source>
</evidence>